<organism evidence="5 6">
    <name type="scientific">Candidatus Amulumruptor caecigallinarius</name>
    <dbReference type="NCBI Taxonomy" id="2109911"/>
    <lineage>
        <taxon>Bacteria</taxon>
        <taxon>Pseudomonadati</taxon>
        <taxon>Bacteroidota</taxon>
        <taxon>Bacteroidia</taxon>
        <taxon>Bacteroidales</taxon>
        <taxon>Muribaculaceae</taxon>
        <taxon>Candidatus Amulumruptor</taxon>
    </lineage>
</organism>
<proteinExistence type="inferred from homology"/>
<dbReference type="CDD" id="cd06171">
    <property type="entry name" value="Sigma70_r4"/>
    <property type="match status" value="1"/>
</dbReference>
<dbReference type="InterPro" id="IPR014284">
    <property type="entry name" value="RNA_pol_sigma-70_dom"/>
</dbReference>
<evidence type="ECO:0000256" key="3">
    <source>
        <dbReference type="ARBA" id="ARBA00023082"/>
    </source>
</evidence>
<accession>A0A4Q0UAF3</accession>
<dbReference type="Pfam" id="PF08281">
    <property type="entry name" value="Sigma70_r4_2"/>
    <property type="match status" value="1"/>
</dbReference>
<dbReference type="InterPro" id="IPR007627">
    <property type="entry name" value="RNA_pol_sigma70_r2"/>
</dbReference>
<keyword evidence="4" id="KW-0804">Transcription</keyword>
<evidence type="ECO:0000256" key="4">
    <source>
        <dbReference type="ARBA" id="ARBA00023163"/>
    </source>
</evidence>
<comment type="similarity">
    <text evidence="1">Belongs to the sigma-70 factor family. ECF subfamily.</text>
</comment>
<comment type="caution">
    <text evidence="5">The sequence shown here is derived from an EMBL/GenBank/DDBJ whole genome shotgun (WGS) entry which is preliminary data.</text>
</comment>
<evidence type="ECO:0000256" key="2">
    <source>
        <dbReference type="ARBA" id="ARBA00023015"/>
    </source>
</evidence>
<keyword evidence="3" id="KW-0731">Sigma factor</keyword>
<dbReference type="InterPro" id="IPR036388">
    <property type="entry name" value="WH-like_DNA-bd_sf"/>
</dbReference>
<evidence type="ECO:0000313" key="5">
    <source>
        <dbReference type="EMBL" id="HJE39107.1"/>
    </source>
</evidence>
<evidence type="ECO:0000256" key="1">
    <source>
        <dbReference type="ARBA" id="ARBA00010641"/>
    </source>
</evidence>
<dbReference type="PANTHER" id="PTHR43133">
    <property type="entry name" value="RNA POLYMERASE ECF-TYPE SIGMA FACTO"/>
    <property type="match status" value="1"/>
</dbReference>
<dbReference type="GO" id="GO:0016987">
    <property type="term" value="F:sigma factor activity"/>
    <property type="evidence" value="ECO:0007669"/>
    <property type="project" value="UniProtKB-KW"/>
</dbReference>
<dbReference type="InterPro" id="IPR039425">
    <property type="entry name" value="RNA_pol_sigma-70-like"/>
</dbReference>
<dbReference type="GO" id="GO:0006352">
    <property type="term" value="P:DNA-templated transcription initiation"/>
    <property type="evidence" value="ECO:0007669"/>
    <property type="project" value="InterPro"/>
</dbReference>
<dbReference type="EMBL" id="DYXT01000028">
    <property type="protein sequence ID" value="HJE39107.1"/>
    <property type="molecule type" value="Genomic_DNA"/>
</dbReference>
<protein>
    <submittedName>
        <fullName evidence="5">RNA polymerase sigma factor</fullName>
    </submittedName>
</protein>
<dbReference type="Gene3D" id="1.10.10.10">
    <property type="entry name" value="Winged helix-like DNA-binding domain superfamily/Winged helix DNA-binding domain"/>
    <property type="match status" value="1"/>
</dbReference>
<dbReference type="Proteomes" id="UP000711407">
    <property type="component" value="Unassembled WGS sequence"/>
</dbReference>
<dbReference type="SUPFAM" id="SSF88946">
    <property type="entry name" value="Sigma2 domain of RNA polymerase sigma factors"/>
    <property type="match status" value="1"/>
</dbReference>
<dbReference type="Pfam" id="PF04542">
    <property type="entry name" value="Sigma70_r2"/>
    <property type="match status" value="1"/>
</dbReference>
<reference evidence="5" key="2">
    <citation type="submission" date="2021-09" db="EMBL/GenBank/DDBJ databases">
        <authorList>
            <person name="Gilroy R."/>
        </authorList>
    </citation>
    <scope>NUCLEOTIDE SEQUENCE</scope>
    <source>
        <strain evidence="5">4100</strain>
    </source>
</reference>
<dbReference type="InterPro" id="IPR013325">
    <property type="entry name" value="RNA_pol_sigma_r2"/>
</dbReference>
<dbReference type="InterPro" id="IPR013324">
    <property type="entry name" value="RNA_pol_sigma_r3/r4-like"/>
</dbReference>
<reference evidence="5" key="1">
    <citation type="journal article" date="2021" name="PeerJ">
        <title>Extensive microbial diversity within the chicken gut microbiome revealed by metagenomics and culture.</title>
        <authorList>
            <person name="Gilroy R."/>
            <person name="Ravi A."/>
            <person name="Getino M."/>
            <person name="Pursley I."/>
            <person name="Horton D.L."/>
            <person name="Alikhan N.F."/>
            <person name="Baker D."/>
            <person name="Gharbi K."/>
            <person name="Hall N."/>
            <person name="Watson M."/>
            <person name="Adriaenssens E.M."/>
            <person name="Foster-Nyarko E."/>
            <person name="Jarju S."/>
            <person name="Secka A."/>
            <person name="Antonio M."/>
            <person name="Oren A."/>
            <person name="Chaudhuri R.R."/>
            <person name="La Ragione R."/>
            <person name="Hildebrand F."/>
            <person name="Pallen M.J."/>
        </authorList>
    </citation>
    <scope>NUCLEOTIDE SEQUENCE</scope>
    <source>
        <strain evidence="5">4100</strain>
    </source>
</reference>
<gene>
    <name evidence="5" type="ORF">K8V47_05050</name>
</gene>
<keyword evidence="2" id="KW-0805">Transcription regulation</keyword>
<dbReference type="Gene3D" id="1.10.1740.10">
    <property type="match status" value="1"/>
</dbReference>
<evidence type="ECO:0000313" key="6">
    <source>
        <dbReference type="Proteomes" id="UP000711407"/>
    </source>
</evidence>
<dbReference type="PANTHER" id="PTHR43133:SF51">
    <property type="entry name" value="RNA POLYMERASE SIGMA FACTOR"/>
    <property type="match status" value="1"/>
</dbReference>
<dbReference type="SUPFAM" id="SSF88659">
    <property type="entry name" value="Sigma3 and sigma4 domains of RNA polymerase sigma factors"/>
    <property type="match status" value="1"/>
</dbReference>
<dbReference type="InterPro" id="IPR013249">
    <property type="entry name" value="RNA_pol_sigma70_r4_t2"/>
</dbReference>
<sequence length="171" mass="19342">MTRLEEISLVARCVGFDDRRAFARLVDEYHQPLLRFLTGMCGDEILAADLAQETFIKAWKGLKSWVGSGRFSTWLFAIGLNEFRSHARSSRTEVSADEIPEAGAEPLKGIDARMDLNAALKYLSETQRAVVLLFYYRDLPIKKIAAITNMPENTVKSHLQRARAVLKQILN</sequence>
<dbReference type="GO" id="GO:0003677">
    <property type="term" value="F:DNA binding"/>
    <property type="evidence" value="ECO:0007669"/>
    <property type="project" value="InterPro"/>
</dbReference>
<dbReference type="AlphaFoldDB" id="A0A4Q0UAF3"/>
<name>A0A4Q0UAF3_9BACT</name>
<dbReference type="NCBIfam" id="TIGR02937">
    <property type="entry name" value="sigma70-ECF"/>
    <property type="match status" value="1"/>
</dbReference>